<keyword evidence="3" id="KW-1185">Reference proteome</keyword>
<dbReference type="EMBL" id="CAICTM010000406">
    <property type="protein sequence ID" value="CAB9509847.1"/>
    <property type="molecule type" value="Genomic_DNA"/>
</dbReference>
<reference evidence="2" key="1">
    <citation type="submission" date="2020-06" db="EMBL/GenBank/DDBJ databases">
        <authorList>
            <consortium name="Plant Systems Biology data submission"/>
        </authorList>
    </citation>
    <scope>NUCLEOTIDE SEQUENCE</scope>
    <source>
        <strain evidence="2">D6</strain>
    </source>
</reference>
<organism evidence="2 3">
    <name type="scientific">Seminavis robusta</name>
    <dbReference type="NCBI Taxonomy" id="568900"/>
    <lineage>
        <taxon>Eukaryota</taxon>
        <taxon>Sar</taxon>
        <taxon>Stramenopiles</taxon>
        <taxon>Ochrophyta</taxon>
        <taxon>Bacillariophyta</taxon>
        <taxon>Bacillariophyceae</taxon>
        <taxon>Bacillariophycidae</taxon>
        <taxon>Naviculales</taxon>
        <taxon>Naviculaceae</taxon>
        <taxon>Seminavis</taxon>
    </lineage>
</organism>
<gene>
    <name evidence="2" type="ORF">SEMRO_407_G136760.1</name>
</gene>
<dbReference type="Gene3D" id="3.10.20.90">
    <property type="entry name" value="Phosphatidylinositol 3-kinase Catalytic Subunit, Chain A, domain 1"/>
    <property type="match status" value="2"/>
</dbReference>
<proteinExistence type="predicted"/>
<sequence>MKPTDKIQFIKENVAPKTGIEVPQQVLKFQGKELPNQNTADDVGLQDGDIIDLEPKTIQVNVRTPDGATIPVTMKPTDKIEFIKEKVAPKTGIEVPQQVLKFQGRELPNDKTADDMGLEDGAFIDLEPKPSEYTPSPFDISVQKCWYELNRTVPYYIRINGWEKIGDLKKRILETRAGRRCPYLDGMTDPSEFDVYAHGTDEKTGSPMDPEDKLPVGTTCDTPLLVLWSKAKASDADD</sequence>
<evidence type="ECO:0000259" key="1">
    <source>
        <dbReference type="PROSITE" id="PS50053"/>
    </source>
</evidence>
<dbReference type="OrthoDB" id="1885901at2759"/>
<name>A0A9N8HEI0_9STRA</name>
<feature type="domain" description="Ubiquitin-like" evidence="1">
    <location>
        <begin position="1"/>
        <end position="53"/>
    </location>
</feature>
<dbReference type="Pfam" id="PF00240">
    <property type="entry name" value="ubiquitin"/>
    <property type="match status" value="2"/>
</dbReference>
<protein>
    <submittedName>
        <fullName evidence="2">Ubiquitin-NEDD8-like protein RUB1</fullName>
    </submittedName>
</protein>
<dbReference type="Proteomes" id="UP001153069">
    <property type="component" value="Unassembled WGS sequence"/>
</dbReference>
<dbReference type="PROSITE" id="PS50053">
    <property type="entry name" value="UBIQUITIN_2"/>
    <property type="match status" value="2"/>
</dbReference>
<accession>A0A9N8HEI0</accession>
<comment type="caution">
    <text evidence="2">The sequence shown here is derived from an EMBL/GenBank/DDBJ whole genome shotgun (WGS) entry which is preliminary data.</text>
</comment>
<evidence type="ECO:0000313" key="2">
    <source>
        <dbReference type="EMBL" id="CAB9509847.1"/>
    </source>
</evidence>
<dbReference type="SUPFAM" id="SSF54236">
    <property type="entry name" value="Ubiquitin-like"/>
    <property type="match status" value="2"/>
</dbReference>
<dbReference type="SMART" id="SM00213">
    <property type="entry name" value="UBQ"/>
    <property type="match status" value="2"/>
</dbReference>
<feature type="domain" description="Ubiquitin-like" evidence="1">
    <location>
        <begin position="58"/>
        <end position="126"/>
    </location>
</feature>
<dbReference type="InterPro" id="IPR000626">
    <property type="entry name" value="Ubiquitin-like_dom"/>
</dbReference>
<evidence type="ECO:0000313" key="3">
    <source>
        <dbReference type="Proteomes" id="UP001153069"/>
    </source>
</evidence>
<dbReference type="InterPro" id="IPR050158">
    <property type="entry name" value="Ubiquitin_ubiquitin-like"/>
</dbReference>
<dbReference type="PANTHER" id="PTHR10666">
    <property type="entry name" value="UBIQUITIN"/>
    <property type="match status" value="1"/>
</dbReference>
<dbReference type="CDD" id="cd17039">
    <property type="entry name" value="Ubl_ubiquitin_like"/>
    <property type="match status" value="2"/>
</dbReference>
<dbReference type="InterPro" id="IPR029071">
    <property type="entry name" value="Ubiquitin-like_domsf"/>
</dbReference>
<dbReference type="AlphaFoldDB" id="A0A9N8HEI0"/>